<sequence length="1822" mass="209759">MSNIVALFQSVLNSLIHSIEPSIETVFHKVESKLSNTKMTDNELDHFLETLLFSYPRKCKSYQQMIETLVSFASMNPPEIMRFLYSMFKKESNRTVEKPPTIYAITSLSYKSANFYHFQFNRYVNLIVLTDLIFKIIDEYPKNQPYKKLALCGFNLCISSKRFHMIQDMLIETWSLIFYRISCFSIDIISKSYDQYLIGTNADRIFTLLSRVKGNEALADSLLVQIHQAKKKKWISSNILSSIANILSRIKCSPIKLNEFYKFAHEEKSSDLKEGAFNLITVLFNRLPQYSKKVSSFYSHRIYKRVTKEAKIRRCLKAFINLMNGDISNHDEIGDGTDPLDYISLTGLKMTNQHDPSSYTSIFMRLFFPNASFKSCKLLFRDILVHLAALDITEFQKSVLPHFIDLNADDPRFEVMMMSILCLNRDKFIKHSFCHATKEQIQEINSIVCKSITNLLPFMQNVYKENDKFIGSFYFQYQSLIDDANHIVNNFFVQNNCKSHFKPKTEQVVSNMIKGSRIDSVILLLECIHTVFKPKHISENLDLLRVILEMSSLNNQSVIGLVGDICASLLKKSEIRPIIIHETLQLILSSKPAEVCQALLQILIDALTSLSISISNELIIEIETIVFLCFLSASVKCRVLAMQIFKYIGSLGKSENYTLLIENEDSIISNVNLTLLILSIPEKPSTVTPIIGGVDYEVACCCHYEKLWLIYLSEIMNIFINHKCTSLLKEIHEGIQIILKSQQNNISKNNYTMSAVFLVYLDSMVANLDFDNETPKKKCKCKEASRFFRNILKSKNSSQKKALITTLSFLNWRVLPSVLPHLLKSSQRLYTNISYSLSLIIQKPENFENVISRIFDTFMSMLDLFQSYFRINRINGTRKIKWSNENLKILKKNEPMCVNYCILISAAFNNIQDQFPLDELPISYRQVLVQFLVQWTQLPLKKKKFNRLRSYSLNALIPILNAGTVFTNGYQFDPSLIDMLVQCQMSGLVVLDSLLFFHVDILLNFFIKNAFLRPKRESQLFLMAIINTVDKITDISYIIKSAGALVFLAIHNYHEGNDCWKSILDQVLNVAIDRGSKVDTLKMIDSASDIKFVPDVFHSVTEQLIDFALDLIKATDKVFIVRYIVKYLLPWFSKVRLLPTHKYILLNIPSKFRMYTVTSFIEELISISKKMSEEQRNSFAQLWYELIRTTDNHVVVLLCISMSRSNRVKLKLFDELLEKSPRMISKYLAKRCSFAFWYYYKSQMKKDILSQKWIVKILTHAFLEYVEDAAPNFTLAFHFSLLFIENSQELFEALTSLFGLEIFDVEYVWISDSENEGMSRVGDIVTFFVSQLKEEENHKALDKWSNEALKWAVACKDLKIAYRSLVIYNFLVTNLPRSFPRLINESVLYHMNQVNEDNCEQVGLFVSEVFKALLKEIDEPDFANYAFNFASSFLGFHLFDKNCMENAMPIFLSCLSNSILESKASDVIVEAFIPFVCSLETNRKSQEMFKEVIERFPSPELYLIAAVFYAKPLPFIKIGKTYKEIMEMRFSTEQVNRSFILMNAMIKTASRPLSNSIYKIANILVIRYKVKTNYLLPMYNAALQSLSVNPYAVKFVKSLAVSDPSIALIRKGNITNYGENLNNDLSDDSEYDGNLNNAPTNNLNHSNLNNNNANNNYSSLNNNDSSNMSAIDFFDNISIDKVKKSLTELFVDSPEILPINNCKNVDCLGGMISMEKPPKIIPYATQYEIIQGLKKESELENHNLGKIAQWSSTFSIGMSGITPIKSVIMSLNAANISKFPTQMKPLQKKKVKKVLLELPTLNHPNRNSFIIPFSHFMKLEKI</sequence>
<dbReference type="GeneID" id="94839667"/>
<dbReference type="PANTHER" id="PTHR12295:SF30">
    <property type="entry name" value="PROTEIN FURRY"/>
    <property type="match status" value="1"/>
</dbReference>
<dbReference type="VEuPathDB" id="TrichDB:TRFO_26463"/>
<reference evidence="1" key="1">
    <citation type="submission" date="2016-10" db="EMBL/GenBank/DDBJ databases">
        <authorList>
            <person name="Benchimol M."/>
            <person name="Almeida L.G."/>
            <person name="Vasconcelos A.T."/>
            <person name="Perreira-Neves A."/>
            <person name="Rosa I.A."/>
            <person name="Tasca T."/>
            <person name="Bogo M.R."/>
            <person name="de Souza W."/>
        </authorList>
    </citation>
    <scope>NUCLEOTIDE SEQUENCE [LARGE SCALE GENOMIC DNA]</scope>
    <source>
        <strain evidence="1">K</strain>
    </source>
</reference>
<gene>
    <name evidence="1" type="ORF">TRFO_26463</name>
</gene>
<comment type="caution">
    <text evidence="1">The sequence shown here is derived from an EMBL/GenBank/DDBJ whole genome shotgun (WGS) entry which is preliminary data.</text>
</comment>
<evidence type="ECO:0000313" key="1">
    <source>
        <dbReference type="EMBL" id="OHT05776.1"/>
    </source>
</evidence>
<dbReference type="GO" id="GO:0005938">
    <property type="term" value="C:cell cortex"/>
    <property type="evidence" value="ECO:0007669"/>
    <property type="project" value="TreeGrafter"/>
</dbReference>
<name>A0A1J4K4K1_9EUKA</name>
<dbReference type="PANTHER" id="PTHR12295">
    <property type="entry name" value="FURRY-RELATED"/>
    <property type="match status" value="1"/>
</dbReference>
<accession>A0A1J4K4K1</accession>
<dbReference type="Proteomes" id="UP000179807">
    <property type="component" value="Unassembled WGS sequence"/>
</dbReference>
<dbReference type="EMBL" id="MLAK01000747">
    <property type="protein sequence ID" value="OHT05776.1"/>
    <property type="molecule type" value="Genomic_DNA"/>
</dbReference>
<proteinExistence type="predicted"/>
<protein>
    <submittedName>
        <fullName evidence="1">Uncharacterized protein</fullName>
    </submittedName>
</protein>
<dbReference type="GO" id="GO:0000902">
    <property type="term" value="P:cell morphogenesis"/>
    <property type="evidence" value="ECO:0007669"/>
    <property type="project" value="InterPro"/>
</dbReference>
<dbReference type="OrthoDB" id="10532119at2759"/>
<dbReference type="GO" id="GO:0030427">
    <property type="term" value="C:site of polarized growth"/>
    <property type="evidence" value="ECO:0007669"/>
    <property type="project" value="TreeGrafter"/>
</dbReference>
<organism evidence="1 2">
    <name type="scientific">Tritrichomonas foetus</name>
    <dbReference type="NCBI Taxonomy" id="1144522"/>
    <lineage>
        <taxon>Eukaryota</taxon>
        <taxon>Metamonada</taxon>
        <taxon>Parabasalia</taxon>
        <taxon>Tritrichomonadida</taxon>
        <taxon>Tritrichomonadidae</taxon>
        <taxon>Tritrichomonas</taxon>
    </lineage>
</organism>
<keyword evidence="2" id="KW-1185">Reference proteome</keyword>
<dbReference type="InterPro" id="IPR039867">
    <property type="entry name" value="Furry/Tao3/Mor2"/>
</dbReference>
<dbReference type="RefSeq" id="XP_068358912.1">
    <property type="nucleotide sequence ID" value="XM_068504963.1"/>
</dbReference>
<evidence type="ECO:0000313" key="2">
    <source>
        <dbReference type="Proteomes" id="UP000179807"/>
    </source>
</evidence>